<dbReference type="InterPro" id="IPR016032">
    <property type="entry name" value="Sig_transdc_resp-reg_C-effctor"/>
</dbReference>
<sequence length="950" mass="97833">MHSTLCPDLIGRAEERAALAHRLDELAAGAGGVVVLVGDAGHGKSRLARETAAAATGRGFRAATGHAGAGGSPVPFGAVTEALLAGFRSIGRPPAAALAGFAPHLGRLVPEWGTGSAESSPLLVGEAVVRLLRASGPGWVLVLEDLQWADEDTIAVVEFLVGALRSEAVLCVVTVRSGADGPTARLRRRGATVIDLGPLAAPEIDAMAAACLGVDTVPEGVGPFLRTLTEGSPFLVEELLADLIATGALVSDPHWTVRGPLIPIVTRSVAESVGVRLRSMSPEERRVLSAAAVLGREFDWRLVAEASGVAAGGVAAVGEPVAQALRRAVDEQVLVVEGNGFRFRHALIRQAVVESLLPPERAALAARALAAVERAHPGFPRDTCELAAALAETAGDLDRAAELLVECGRRASDRGALAAAEATLLRARDLDTADGVRFRVERELVEVWVQIGAAPRALSLAQALTTRMPVNATADDRLALLGLVATAALAAGDTDAAETAIKETGSGSPGAQARAAVVAAHVALAAGRTTEAADLARAARTGAVTADVECDALWVVGRVTEDFGGKLAAFREAADIADRAGLAVRRLALEHECAILTAVLGDPADLVGIRETAQAAGAAATAASADLLLADLAFSALDHDTCLAAATRCVEAGRRFGHATLPVGLLWLAGAHALAGRDAEMEAALAEAAEVAPGDPRIAADALGRVRATRALLRGDRAELAEVLDRSMEYVRVAPATGAVFSGRVVWAIVHSAADADLGAAARAEVAAAGYLDAVPVLAAVRSWAEAVAAGRAGGTGCSVEAASHYARGEELLTPATRASGTVHLARLLVAEAALRDGWGDPVAWLREGEGFFFDRGQERLARDCRMLIGAAGAPPPRRRRGSAPVPPALRAFGVTEREHEVLALVAAGSTNREIADRLVLSVRTVEHHIASLLRRTGVRDRGQLAALVG</sequence>
<proteinExistence type="predicted"/>
<dbReference type="InterPro" id="IPR036388">
    <property type="entry name" value="WH-like_DNA-bd_sf"/>
</dbReference>
<evidence type="ECO:0000259" key="3">
    <source>
        <dbReference type="PROSITE" id="PS50043"/>
    </source>
</evidence>
<keyword evidence="1" id="KW-0547">Nucleotide-binding</keyword>
<dbReference type="RefSeq" id="WP_344421346.1">
    <property type="nucleotide sequence ID" value="NZ_BAAAQK010000018.1"/>
</dbReference>
<evidence type="ECO:0000313" key="4">
    <source>
        <dbReference type="EMBL" id="GAA1862560.1"/>
    </source>
</evidence>
<comment type="caution">
    <text evidence="4">The sequence shown here is derived from an EMBL/GenBank/DDBJ whole genome shotgun (WGS) entry which is preliminary data.</text>
</comment>
<dbReference type="PROSITE" id="PS00622">
    <property type="entry name" value="HTH_LUXR_1"/>
    <property type="match status" value="1"/>
</dbReference>
<keyword evidence="2" id="KW-0067">ATP-binding</keyword>
<accession>A0ABN2NEA1</accession>
<dbReference type="Pfam" id="PF00196">
    <property type="entry name" value="GerE"/>
    <property type="match status" value="1"/>
</dbReference>
<feature type="domain" description="HTH luxR-type" evidence="3">
    <location>
        <begin position="888"/>
        <end position="950"/>
    </location>
</feature>
<organism evidence="4 5">
    <name type="scientific">Pseudonocardia ailaonensis</name>
    <dbReference type="NCBI Taxonomy" id="367279"/>
    <lineage>
        <taxon>Bacteria</taxon>
        <taxon>Bacillati</taxon>
        <taxon>Actinomycetota</taxon>
        <taxon>Actinomycetes</taxon>
        <taxon>Pseudonocardiales</taxon>
        <taxon>Pseudonocardiaceae</taxon>
        <taxon>Pseudonocardia</taxon>
    </lineage>
</organism>
<dbReference type="CDD" id="cd06170">
    <property type="entry name" value="LuxR_C_like"/>
    <property type="match status" value="1"/>
</dbReference>
<dbReference type="Proteomes" id="UP001500449">
    <property type="component" value="Unassembled WGS sequence"/>
</dbReference>
<dbReference type="PROSITE" id="PS50043">
    <property type="entry name" value="HTH_LUXR_2"/>
    <property type="match status" value="1"/>
</dbReference>
<dbReference type="SUPFAM" id="SSF46894">
    <property type="entry name" value="C-terminal effector domain of the bipartite response regulators"/>
    <property type="match status" value="1"/>
</dbReference>
<dbReference type="PANTHER" id="PTHR16305">
    <property type="entry name" value="TESTICULAR SOLUBLE ADENYLYL CYCLASE"/>
    <property type="match status" value="1"/>
</dbReference>
<dbReference type="InterPro" id="IPR027417">
    <property type="entry name" value="P-loop_NTPase"/>
</dbReference>
<dbReference type="Pfam" id="PF13191">
    <property type="entry name" value="AAA_16"/>
    <property type="match status" value="1"/>
</dbReference>
<dbReference type="InterPro" id="IPR000792">
    <property type="entry name" value="Tscrpt_reg_LuxR_C"/>
</dbReference>
<dbReference type="SMART" id="SM00421">
    <property type="entry name" value="HTH_LUXR"/>
    <property type="match status" value="1"/>
</dbReference>
<evidence type="ECO:0000313" key="5">
    <source>
        <dbReference type="Proteomes" id="UP001500449"/>
    </source>
</evidence>
<reference evidence="4 5" key="1">
    <citation type="journal article" date="2019" name="Int. J. Syst. Evol. Microbiol.">
        <title>The Global Catalogue of Microorganisms (GCM) 10K type strain sequencing project: providing services to taxonomists for standard genome sequencing and annotation.</title>
        <authorList>
            <consortium name="The Broad Institute Genomics Platform"/>
            <consortium name="The Broad Institute Genome Sequencing Center for Infectious Disease"/>
            <person name="Wu L."/>
            <person name="Ma J."/>
        </authorList>
    </citation>
    <scope>NUCLEOTIDE SEQUENCE [LARGE SCALE GENOMIC DNA]</scope>
    <source>
        <strain evidence="4 5">JCM 16009</strain>
    </source>
</reference>
<dbReference type="SUPFAM" id="SSF52540">
    <property type="entry name" value="P-loop containing nucleoside triphosphate hydrolases"/>
    <property type="match status" value="1"/>
</dbReference>
<dbReference type="PANTHER" id="PTHR16305:SF28">
    <property type="entry name" value="GUANYLATE CYCLASE DOMAIN-CONTAINING PROTEIN"/>
    <property type="match status" value="1"/>
</dbReference>
<dbReference type="PRINTS" id="PR00038">
    <property type="entry name" value="HTHLUXR"/>
</dbReference>
<protein>
    <recommendedName>
        <fullName evidence="3">HTH luxR-type domain-containing protein</fullName>
    </recommendedName>
</protein>
<keyword evidence="5" id="KW-1185">Reference proteome</keyword>
<evidence type="ECO:0000256" key="2">
    <source>
        <dbReference type="ARBA" id="ARBA00022840"/>
    </source>
</evidence>
<evidence type="ECO:0000256" key="1">
    <source>
        <dbReference type="ARBA" id="ARBA00022741"/>
    </source>
</evidence>
<name>A0ABN2NEA1_9PSEU</name>
<dbReference type="InterPro" id="IPR041664">
    <property type="entry name" value="AAA_16"/>
</dbReference>
<gene>
    <name evidence="4" type="ORF">GCM10009836_48570</name>
</gene>
<dbReference type="Gene3D" id="1.10.10.10">
    <property type="entry name" value="Winged helix-like DNA-binding domain superfamily/Winged helix DNA-binding domain"/>
    <property type="match status" value="1"/>
</dbReference>
<dbReference type="EMBL" id="BAAAQK010000018">
    <property type="protein sequence ID" value="GAA1862560.1"/>
    <property type="molecule type" value="Genomic_DNA"/>
</dbReference>